<protein>
    <submittedName>
        <fullName evidence="2">DUF3025 domain-containing protein</fullName>
    </submittedName>
</protein>
<comment type="caution">
    <text evidence="2">The sequence shown here is derived from an EMBL/GenBank/DDBJ whole genome shotgun (WGS) entry which is preliminary data.</text>
</comment>
<sequence>MLNLHSAVPRVSTPGTSTSSLHSIDWRAPWLAPYATTPVGARLNAALRAGQGVVHGLSAAAHPYHTTRTAPEPRTAAARRPNLPAFVPQDQLPVGQSYEGFIRQHWAVPTREHAHDLFNGLIWMHWPRSKAQLNALQSAEIERLGIQGRRGPVRDACTVFDENGAILLAPAALHDALIARDWMRLFWTLRPLWKQATCLIFGHALLEQLCSPRKPLCAHVLTLSLAHPSRTEISAISPELMDQQLAAALSASSMQPKPLTPLPVLGIPGWCADNASRAFYEDTSVFRPPRRT</sequence>
<gene>
    <name evidence="2" type="ORF">E9531_06285</name>
</gene>
<organism evidence="2 3">
    <name type="scientific">Lampropedia puyangensis</name>
    <dbReference type="NCBI Taxonomy" id="1330072"/>
    <lineage>
        <taxon>Bacteria</taxon>
        <taxon>Pseudomonadati</taxon>
        <taxon>Pseudomonadota</taxon>
        <taxon>Betaproteobacteria</taxon>
        <taxon>Burkholderiales</taxon>
        <taxon>Comamonadaceae</taxon>
        <taxon>Lampropedia</taxon>
    </lineage>
</organism>
<dbReference type="OrthoDB" id="5292474at2"/>
<dbReference type="EMBL" id="STFG01000004">
    <property type="protein sequence ID" value="THU03781.1"/>
    <property type="molecule type" value="Genomic_DNA"/>
</dbReference>
<dbReference type="AlphaFoldDB" id="A0A4S8F9X8"/>
<evidence type="ECO:0000313" key="2">
    <source>
        <dbReference type="EMBL" id="THU03781.1"/>
    </source>
</evidence>
<dbReference type="Pfam" id="PF11227">
    <property type="entry name" value="DUF3025"/>
    <property type="match status" value="1"/>
</dbReference>
<proteinExistence type="predicted"/>
<name>A0A4S8F9X8_9BURK</name>
<keyword evidence="3" id="KW-1185">Reference proteome</keyword>
<feature type="region of interest" description="Disordered" evidence="1">
    <location>
        <begin position="1"/>
        <end position="20"/>
    </location>
</feature>
<evidence type="ECO:0000256" key="1">
    <source>
        <dbReference type="SAM" id="MobiDB-lite"/>
    </source>
</evidence>
<accession>A0A4S8F9X8</accession>
<reference evidence="2 3" key="1">
    <citation type="journal article" date="2015" name="Antonie Van Leeuwenhoek">
        <title>Lampropedia puyangensis sp. nov., isolated from symptomatic bark of Populus ? euramericana canker and emended description of Lampropedia hyalina (Ehrenberg 1832) Lee et al. 2004.</title>
        <authorList>
            <person name="Li Y."/>
            <person name="Wang T."/>
            <person name="Piao C.G."/>
            <person name="Wang L.F."/>
            <person name="Tian G.Z."/>
            <person name="Zhu T.H."/>
            <person name="Guo M.W."/>
        </authorList>
    </citation>
    <scope>NUCLEOTIDE SEQUENCE [LARGE SCALE GENOMIC DNA]</scope>
    <source>
        <strain evidence="2 3">2-bin</strain>
    </source>
</reference>
<dbReference type="RefSeq" id="WP_136572925.1">
    <property type="nucleotide sequence ID" value="NZ_STFG01000004.1"/>
</dbReference>
<dbReference type="Proteomes" id="UP000308917">
    <property type="component" value="Unassembled WGS sequence"/>
</dbReference>
<dbReference type="InterPro" id="IPR021390">
    <property type="entry name" value="DUF3025"/>
</dbReference>
<evidence type="ECO:0000313" key="3">
    <source>
        <dbReference type="Proteomes" id="UP000308917"/>
    </source>
</evidence>